<dbReference type="KEGG" id="mtm:MYCTH_2297131"/>
<dbReference type="Proteomes" id="UP000007322">
    <property type="component" value="Chromosome 1"/>
</dbReference>
<accession>G2Q4L0</accession>
<reference evidence="1 2" key="1">
    <citation type="journal article" date="2011" name="Nat. Biotechnol.">
        <title>Comparative genomic analysis of the thermophilic biomass-degrading fungi Myceliophthora thermophila and Thielavia terrestris.</title>
        <authorList>
            <person name="Berka R.M."/>
            <person name="Grigoriev I.V."/>
            <person name="Otillar R."/>
            <person name="Salamov A."/>
            <person name="Grimwood J."/>
            <person name="Reid I."/>
            <person name="Ishmael N."/>
            <person name="John T."/>
            <person name="Darmond C."/>
            <person name="Moisan M.-C."/>
            <person name="Henrissat B."/>
            <person name="Coutinho P.M."/>
            <person name="Lombard V."/>
            <person name="Natvig D.O."/>
            <person name="Lindquist E."/>
            <person name="Schmutz J."/>
            <person name="Lucas S."/>
            <person name="Harris P."/>
            <person name="Powlowski J."/>
            <person name="Bellemare A."/>
            <person name="Taylor D."/>
            <person name="Butler G."/>
            <person name="de Vries R.P."/>
            <person name="Allijn I.E."/>
            <person name="van den Brink J."/>
            <person name="Ushinsky S."/>
            <person name="Storms R."/>
            <person name="Powell A.J."/>
            <person name="Paulsen I.T."/>
            <person name="Elbourne L.D.H."/>
            <person name="Baker S.E."/>
            <person name="Magnuson J."/>
            <person name="LaBoissiere S."/>
            <person name="Clutterbuck A.J."/>
            <person name="Martinez D."/>
            <person name="Wogulis M."/>
            <person name="de Leon A.L."/>
            <person name="Rey M.W."/>
            <person name="Tsang A."/>
        </authorList>
    </citation>
    <scope>NUCLEOTIDE SEQUENCE [LARGE SCALE GENOMIC DNA]</scope>
    <source>
        <strain evidence="2">ATCC 42464 / BCRC 31852 / DSM 1799</strain>
    </source>
</reference>
<proteinExistence type="predicted"/>
<dbReference type="AlphaFoldDB" id="G2Q4L0"/>
<evidence type="ECO:0000313" key="1">
    <source>
        <dbReference type="EMBL" id="AEO54499.1"/>
    </source>
</evidence>
<keyword evidence="2" id="KW-1185">Reference proteome</keyword>
<dbReference type="GeneID" id="11508393"/>
<protein>
    <submittedName>
        <fullName evidence="1">Uncharacterized protein</fullName>
    </submittedName>
</protein>
<gene>
    <name evidence="1" type="ORF">MYCTH_2297131</name>
</gene>
<evidence type="ECO:0000313" key="2">
    <source>
        <dbReference type="Proteomes" id="UP000007322"/>
    </source>
</evidence>
<dbReference type="RefSeq" id="XP_003659744.1">
    <property type="nucleotide sequence ID" value="XM_003659696.1"/>
</dbReference>
<name>G2Q4L0_THET4</name>
<dbReference type="STRING" id="573729.G2Q4L0"/>
<organism evidence="1 2">
    <name type="scientific">Thermothelomyces thermophilus (strain ATCC 42464 / BCRC 31852 / DSM 1799)</name>
    <name type="common">Sporotrichum thermophile</name>
    <dbReference type="NCBI Taxonomy" id="573729"/>
    <lineage>
        <taxon>Eukaryota</taxon>
        <taxon>Fungi</taxon>
        <taxon>Dikarya</taxon>
        <taxon>Ascomycota</taxon>
        <taxon>Pezizomycotina</taxon>
        <taxon>Sordariomycetes</taxon>
        <taxon>Sordariomycetidae</taxon>
        <taxon>Sordariales</taxon>
        <taxon>Chaetomiaceae</taxon>
        <taxon>Thermothelomyces</taxon>
    </lineage>
</organism>
<dbReference type="InParanoid" id="G2Q4L0"/>
<dbReference type="OrthoDB" id="409189at2759"/>
<dbReference type="HOGENOM" id="CLU_2639827_0_0_1"/>
<dbReference type="EMBL" id="CP003002">
    <property type="protein sequence ID" value="AEO54499.1"/>
    <property type="molecule type" value="Genomic_DNA"/>
</dbReference>
<dbReference type="VEuPathDB" id="FungiDB:MYCTH_2297131"/>
<sequence>MGWEPEWDVGAIVEGVWQTGERTLFQGVQKVAPAGWVELGVDGELTKGTYWDLEYADKVRFVVVVVVVVVLWEGEQR</sequence>
<feature type="non-terminal residue" evidence="1">
    <location>
        <position position="1"/>
    </location>
</feature>